<evidence type="ECO:0000313" key="2">
    <source>
        <dbReference type="EMBL" id="GAI20219.1"/>
    </source>
</evidence>
<dbReference type="Pfam" id="PF18929">
    <property type="entry name" value="DUF5678"/>
    <property type="match status" value="1"/>
</dbReference>
<evidence type="ECO:0000259" key="1">
    <source>
        <dbReference type="Pfam" id="PF18929"/>
    </source>
</evidence>
<dbReference type="InterPro" id="IPR043734">
    <property type="entry name" value="DUF5678"/>
</dbReference>
<sequence length="75" mass="8129">MRFLKKLSQSLIMKKGEEIAEKKTGVEKIERELPRISTAEQKKHVGKHVAIVGGKIIASAGTAESTHDGEAKAFG</sequence>
<dbReference type="AlphaFoldDB" id="X1NNG7"/>
<name>X1NNG7_9ZZZZ</name>
<organism evidence="2">
    <name type="scientific">marine sediment metagenome</name>
    <dbReference type="NCBI Taxonomy" id="412755"/>
    <lineage>
        <taxon>unclassified sequences</taxon>
        <taxon>metagenomes</taxon>
        <taxon>ecological metagenomes</taxon>
    </lineage>
</organism>
<proteinExistence type="predicted"/>
<protein>
    <recommendedName>
        <fullName evidence="1">DUF5678 domain-containing protein</fullName>
    </recommendedName>
</protein>
<feature type="domain" description="DUF5678" evidence="1">
    <location>
        <begin position="40"/>
        <end position="64"/>
    </location>
</feature>
<gene>
    <name evidence="2" type="ORF">S06H3_37000</name>
</gene>
<dbReference type="EMBL" id="BARV01022443">
    <property type="protein sequence ID" value="GAI20219.1"/>
    <property type="molecule type" value="Genomic_DNA"/>
</dbReference>
<comment type="caution">
    <text evidence="2">The sequence shown here is derived from an EMBL/GenBank/DDBJ whole genome shotgun (WGS) entry which is preliminary data.</text>
</comment>
<reference evidence="2" key="1">
    <citation type="journal article" date="2014" name="Front. Microbiol.">
        <title>High frequency of phylogenetically diverse reductive dehalogenase-homologous genes in deep subseafloor sedimentary metagenomes.</title>
        <authorList>
            <person name="Kawai M."/>
            <person name="Futagami T."/>
            <person name="Toyoda A."/>
            <person name="Takaki Y."/>
            <person name="Nishi S."/>
            <person name="Hori S."/>
            <person name="Arai W."/>
            <person name="Tsubouchi T."/>
            <person name="Morono Y."/>
            <person name="Uchiyama I."/>
            <person name="Ito T."/>
            <person name="Fujiyama A."/>
            <person name="Inagaki F."/>
            <person name="Takami H."/>
        </authorList>
    </citation>
    <scope>NUCLEOTIDE SEQUENCE</scope>
    <source>
        <strain evidence="2">Expedition CK06-06</strain>
    </source>
</reference>
<accession>X1NNG7</accession>